<evidence type="ECO:0008006" key="3">
    <source>
        <dbReference type="Google" id="ProtNLM"/>
    </source>
</evidence>
<dbReference type="RefSeq" id="WP_033020071.1">
    <property type="nucleotide sequence ID" value="NZ_JPYA02000006.1"/>
</dbReference>
<comment type="caution">
    <text evidence="1">The sequence shown here is derived from an EMBL/GenBank/DDBJ whole genome shotgun (WGS) entry which is preliminary data.</text>
</comment>
<proteinExistence type="predicted"/>
<protein>
    <recommendedName>
        <fullName evidence="3">SH3 domain-containing protein</fullName>
    </recommendedName>
</protein>
<reference evidence="1 2" key="1">
    <citation type="journal article" date="2014" name="Genome Announc.">
        <title>Draft Genome Sequence of Geobacillus icigianus Strain G1w1T Isolated from Hot Springs in the Valley of Geysers, Kamchatka (Russian Federation).</title>
        <authorList>
            <person name="Bryanskaya A.V."/>
            <person name="Rozanov A.S."/>
            <person name="Logacheva M.D."/>
            <person name="Kotenko A.V."/>
            <person name="Peltek S.E."/>
        </authorList>
    </citation>
    <scope>NUCLEOTIDE SEQUENCE [LARGE SCALE GENOMIC DNA]</scope>
    <source>
        <strain evidence="1 2">G1w1</strain>
    </source>
</reference>
<dbReference type="EMBL" id="JPYA02000006">
    <property type="protein sequence ID" value="MEB3752466.1"/>
    <property type="molecule type" value="Genomic_DNA"/>
</dbReference>
<accession>A0ABU6BKC8</accession>
<evidence type="ECO:0000313" key="1">
    <source>
        <dbReference type="EMBL" id="MEB3752466.1"/>
    </source>
</evidence>
<gene>
    <name evidence="1" type="ORF">EP10_003381</name>
</gene>
<keyword evidence="2" id="KW-1185">Reference proteome</keyword>
<sequence>MNIVAINMSGKQLPVYDMDLNRIGTIYPYELFGLNYRAGGDGYAFFIVFRNSSGILIRDGMLIEPPASALENAYKSKYRYGTVTIGGRTYSTFKMKRTENLYSVSGRKIGQVAAGQYVATVDDPSSGDTNPHWLQVYYARGTDGRWDSLAADGASYGFVNIGLEDGSMYNTVSCDGLWV</sequence>
<dbReference type="Proteomes" id="UP000029267">
    <property type="component" value="Unassembled WGS sequence"/>
</dbReference>
<organism evidence="1 2">
    <name type="scientific">Geobacillus icigianus</name>
    <dbReference type="NCBI Taxonomy" id="1430331"/>
    <lineage>
        <taxon>Bacteria</taxon>
        <taxon>Bacillati</taxon>
        <taxon>Bacillota</taxon>
        <taxon>Bacilli</taxon>
        <taxon>Bacillales</taxon>
        <taxon>Anoxybacillaceae</taxon>
        <taxon>Geobacillus</taxon>
    </lineage>
</organism>
<evidence type="ECO:0000313" key="2">
    <source>
        <dbReference type="Proteomes" id="UP000029267"/>
    </source>
</evidence>
<name>A0ABU6BKC8_9BACL</name>